<sequence length="319" mass="34505">MFGVVRKDQSPTIWQSTVRTAGWSSPSQPTEASELPTLEGVGPASAGVWVNRHPLIERLGSFEPPSSHQAPSRTTQPPTTVPATSEPFRKRQISIQRTTAAATFASGMQLKSTIVSAQRSSQTSGWAEPRIIRERLTVATKPHQTVLMNQPIGTNCLVLPIHRDGVQITAHRQRAVVPKDARSRAAVRMSCASPMISLHCPGLPHDGCARLWAISKRDHWNSHSKVAMRKFRGMPTRPQHLVYVDALSPNGGQLTAYGQRAVIPKGQLILFLDAVKMNCTSLAAVHGSRFLPVTVAPDCAPSKTGSSQPSVDILFANGG</sequence>
<protein>
    <submittedName>
        <fullName evidence="2">Uncharacterized protein</fullName>
    </submittedName>
</protein>
<accession>A0A4Y7T0I7</accession>
<evidence type="ECO:0000313" key="2">
    <source>
        <dbReference type="EMBL" id="TEB27657.1"/>
    </source>
</evidence>
<evidence type="ECO:0000313" key="3">
    <source>
        <dbReference type="Proteomes" id="UP000298030"/>
    </source>
</evidence>
<feature type="compositionally biased region" description="Polar residues" evidence="1">
    <location>
        <begin position="64"/>
        <end position="83"/>
    </location>
</feature>
<reference evidence="2 3" key="1">
    <citation type="journal article" date="2019" name="Nat. Ecol. Evol.">
        <title>Megaphylogeny resolves global patterns of mushroom evolution.</title>
        <authorList>
            <person name="Varga T."/>
            <person name="Krizsan K."/>
            <person name="Foldi C."/>
            <person name="Dima B."/>
            <person name="Sanchez-Garcia M."/>
            <person name="Sanchez-Ramirez S."/>
            <person name="Szollosi G.J."/>
            <person name="Szarkandi J.G."/>
            <person name="Papp V."/>
            <person name="Albert L."/>
            <person name="Andreopoulos W."/>
            <person name="Angelini C."/>
            <person name="Antonin V."/>
            <person name="Barry K.W."/>
            <person name="Bougher N.L."/>
            <person name="Buchanan P."/>
            <person name="Buyck B."/>
            <person name="Bense V."/>
            <person name="Catcheside P."/>
            <person name="Chovatia M."/>
            <person name="Cooper J."/>
            <person name="Damon W."/>
            <person name="Desjardin D."/>
            <person name="Finy P."/>
            <person name="Geml J."/>
            <person name="Haridas S."/>
            <person name="Hughes K."/>
            <person name="Justo A."/>
            <person name="Karasinski D."/>
            <person name="Kautmanova I."/>
            <person name="Kiss B."/>
            <person name="Kocsube S."/>
            <person name="Kotiranta H."/>
            <person name="LaButti K.M."/>
            <person name="Lechner B.E."/>
            <person name="Liimatainen K."/>
            <person name="Lipzen A."/>
            <person name="Lukacs Z."/>
            <person name="Mihaltcheva S."/>
            <person name="Morgado L.N."/>
            <person name="Niskanen T."/>
            <person name="Noordeloos M.E."/>
            <person name="Ohm R.A."/>
            <person name="Ortiz-Santana B."/>
            <person name="Ovrebo C."/>
            <person name="Racz N."/>
            <person name="Riley R."/>
            <person name="Savchenko A."/>
            <person name="Shiryaev A."/>
            <person name="Soop K."/>
            <person name="Spirin V."/>
            <person name="Szebenyi C."/>
            <person name="Tomsovsky M."/>
            <person name="Tulloss R.E."/>
            <person name="Uehling J."/>
            <person name="Grigoriev I.V."/>
            <person name="Vagvolgyi C."/>
            <person name="Papp T."/>
            <person name="Martin F.M."/>
            <person name="Miettinen O."/>
            <person name="Hibbett D.S."/>
            <person name="Nagy L.G."/>
        </authorList>
    </citation>
    <scope>NUCLEOTIDE SEQUENCE [LARGE SCALE GENOMIC DNA]</scope>
    <source>
        <strain evidence="2 3">FP101781</strain>
    </source>
</reference>
<comment type="caution">
    <text evidence="2">The sequence shown here is derived from an EMBL/GenBank/DDBJ whole genome shotgun (WGS) entry which is preliminary data.</text>
</comment>
<dbReference type="EMBL" id="QPFP01000038">
    <property type="protein sequence ID" value="TEB27657.1"/>
    <property type="molecule type" value="Genomic_DNA"/>
</dbReference>
<feature type="region of interest" description="Disordered" evidence="1">
    <location>
        <begin position="18"/>
        <end position="39"/>
    </location>
</feature>
<proteinExistence type="predicted"/>
<organism evidence="2 3">
    <name type="scientific">Coprinellus micaceus</name>
    <name type="common">Glistening ink-cap mushroom</name>
    <name type="synonym">Coprinus micaceus</name>
    <dbReference type="NCBI Taxonomy" id="71717"/>
    <lineage>
        <taxon>Eukaryota</taxon>
        <taxon>Fungi</taxon>
        <taxon>Dikarya</taxon>
        <taxon>Basidiomycota</taxon>
        <taxon>Agaricomycotina</taxon>
        <taxon>Agaricomycetes</taxon>
        <taxon>Agaricomycetidae</taxon>
        <taxon>Agaricales</taxon>
        <taxon>Agaricineae</taxon>
        <taxon>Psathyrellaceae</taxon>
        <taxon>Coprinellus</taxon>
    </lineage>
</organism>
<gene>
    <name evidence="2" type="ORF">FA13DRAFT_1712376</name>
</gene>
<keyword evidence="3" id="KW-1185">Reference proteome</keyword>
<feature type="region of interest" description="Disordered" evidence="1">
    <location>
        <begin position="59"/>
        <end position="88"/>
    </location>
</feature>
<feature type="compositionally biased region" description="Polar residues" evidence="1">
    <location>
        <begin position="18"/>
        <end position="31"/>
    </location>
</feature>
<name>A0A4Y7T0I7_COPMI</name>
<dbReference type="Proteomes" id="UP000298030">
    <property type="component" value="Unassembled WGS sequence"/>
</dbReference>
<dbReference type="AlphaFoldDB" id="A0A4Y7T0I7"/>
<evidence type="ECO:0000256" key="1">
    <source>
        <dbReference type="SAM" id="MobiDB-lite"/>
    </source>
</evidence>